<dbReference type="AlphaFoldDB" id="A0A430FSM4"/>
<dbReference type="Proteomes" id="UP000287609">
    <property type="component" value="Unassembled WGS sequence"/>
</dbReference>
<name>A0A430FSM4_9BIFI</name>
<reference evidence="2 3" key="1">
    <citation type="submission" date="2018-09" db="EMBL/GenBank/DDBJ databases">
        <title>Characterization of the phylogenetic diversity of five novel species belonging to the genus Bifidobacterium.</title>
        <authorList>
            <person name="Lugli G.A."/>
            <person name="Duranti S."/>
            <person name="Milani C."/>
        </authorList>
    </citation>
    <scope>NUCLEOTIDE SEQUENCE [LARGE SCALE GENOMIC DNA]</scope>
    <source>
        <strain evidence="2 3">2036B</strain>
    </source>
</reference>
<keyword evidence="3" id="KW-1185">Reference proteome</keyword>
<evidence type="ECO:0000313" key="2">
    <source>
        <dbReference type="EMBL" id="RSX55827.1"/>
    </source>
</evidence>
<accession>A0A430FSM4</accession>
<proteinExistence type="predicted"/>
<evidence type="ECO:0000256" key="1">
    <source>
        <dbReference type="SAM" id="SignalP"/>
    </source>
</evidence>
<gene>
    <name evidence="2" type="ORF">D2E26_0390</name>
</gene>
<evidence type="ECO:0000313" key="3">
    <source>
        <dbReference type="Proteomes" id="UP000287609"/>
    </source>
</evidence>
<comment type="caution">
    <text evidence="2">The sequence shown here is derived from an EMBL/GenBank/DDBJ whole genome shotgun (WGS) entry which is preliminary data.</text>
</comment>
<keyword evidence="1" id="KW-0732">Signal</keyword>
<feature type="chain" id="PRO_5019567024" evidence="1">
    <location>
        <begin position="34"/>
        <end position="351"/>
    </location>
</feature>
<feature type="signal peptide" evidence="1">
    <location>
        <begin position="1"/>
        <end position="33"/>
    </location>
</feature>
<protein>
    <submittedName>
        <fullName evidence="2">Uncharacterized protein</fullName>
    </submittedName>
</protein>
<dbReference type="EMBL" id="QXGM01000001">
    <property type="protein sequence ID" value="RSX55827.1"/>
    <property type="molecule type" value="Genomic_DNA"/>
</dbReference>
<sequence length="351" mass="38741">MIKVHKHFKKTAAFILSVATLSGAAFVSSTAMADQIGNDHPDGVDQGLVNYYKINETGRGQWKTIDMEQDLHDWDSSMLIAQGVANDDRRAYRDAQNSEIPVDLYALYAAYDSSNLYLMWEMVNPTDAVTPWAQEILWHGKLNERDDLDFPFYIALKTDKGITSNTIGQNAFIGGDTSRTIWNSRNAFTQGITDLVGIHSKVENTDTQLFKGTNYGGLNATPSYSNITVMKGNSILSKEVNGFTTYGSGRQTDDVKHDSSNIVDLKTRGHDPNKYDFHYVVKIPLSNLGISGSYIQQNGIGVQVVSTYSGDKSRGTDSLPYDMATKAEMQDFDSTIPSKYSSKLAMIGGSN</sequence>
<organism evidence="2 3">
    <name type="scientific">Bifidobacterium dolichotidis</name>
    <dbReference type="NCBI Taxonomy" id="2306976"/>
    <lineage>
        <taxon>Bacteria</taxon>
        <taxon>Bacillati</taxon>
        <taxon>Actinomycetota</taxon>
        <taxon>Actinomycetes</taxon>
        <taxon>Bifidobacteriales</taxon>
        <taxon>Bifidobacteriaceae</taxon>
        <taxon>Bifidobacterium</taxon>
    </lineage>
</organism>